<evidence type="ECO:0000256" key="2">
    <source>
        <dbReference type="SAM" id="MobiDB-lite"/>
    </source>
</evidence>
<keyword evidence="6" id="KW-1185">Reference proteome</keyword>
<feature type="domain" description="Testis-expressed protein 13 A-D N-terminal" evidence="3">
    <location>
        <begin position="5"/>
        <end position="51"/>
    </location>
</feature>
<dbReference type="InterPro" id="IPR028193">
    <property type="entry name" value="TEX13A-D_N"/>
</dbReference>
<sequence length="85" mass="9353">MAVDFGDPRSGFRHSEVVVFINEEVLSNGGSPDFYLTFRSRPWNEVEDNLQCRAPLRGRAPGVPWPSGCEWPRGSGSSRRDGSGG</sequence>
<evidence type="ECO:0000259" key="3">
    <source>
        <dbReference type="Pfam" id="PF15186"/>
    </source>
</evidence>
<dbReference type="EMBL" id="CABDUW010003665">
    <property type="protein sequence ID" value="VTJ89598.1"/>
    <property type="molecule type" value="Genomic_DNA"/>
</dbReference>
<dbReference type="EMBL" id="WJEC01003768">
    <property type="protein sequence ID" value="KAF7474654.1"/>
    <property type="molecule type" value="Genomic_DNA"/>
</dbReference>
<dbReference type="PANTHER" id="PTHR23111">
    <property type="entry name" value="ZINC FINGER PROTEIN"/>
    <property type="match status" value="1"/>
</dbReference>
<accession>A0A5E4D6E8</accession>
<feature type="region of interest" description="Disordered" evidence="2">
    <location>
        <begin position="56"/>
        <end position="85"/>
    </location>
</feature>
<reference evidence="4" key="2">
    <citation type="submission" date="2020-08" db="EMBL/GenBank/DDBJ databases">
        <authorList>
            <person name="Shumante A."/>
            <person name="Zimin A.V."/>
            <person name="Puiu D."/>
            <person name="Salzberg S.L."/>
        </authorList>
    </citation>
    <scope>NUCLEOTIDE SEQUENCE</scope>
    <source>
        <strain evidence="4">WC2-LM</strain>
        <tissue evidence="4">Liver</tissue>
    </source>
</reference>
<dbReference type="Proteomes" id="UP000335636">
    <property type="component" value="Unassembled WGS sequence"/>
</dbReference>
<evidence type="ECO:0000256" key="1">
    <source>
        <dbReference type="ARBA" id="ARBA00008287"/>
    </source>
</evidence>
<gene>
    <name evidence="4" type="ORF">GHT09_014584</name>
    <name evidence="5" type="ORF">MONAX_5E046916</name>
</gene>
<evidence type="ECO:0000313" key="5">
    <source>
        <dbReference type="EMBL" id="VTJ89598.1"/>
    </source>
</evidence>
<dbReference type="Proteomes" id="UP000662637">
    <property type="component" value="Unassembled WGS sequence"/>
</dbReference>
<protein>
    <recommendedName>
        <fullName evidence="3">Testis-expressed protein 13 A-D N-terminal domain-containing protein</fullName>
    </recommendedName>
</protein>
<dbReference type="Pfam" id="PF15186">
    <property type="entry name" value="TEX13"/>
    <property type="match status" value="1"/>
</dbReference>
<name>A0A5E4D6E8_MARMO</name>
<proteinExistence type="inferred from homology"/>
<dbReference type="GO" id="GO:0003729">
    <property type="term" value="F:mRNA binding"/>
    <property type="evidence" value="ECO:0007669"/>
    <property type="project" value="TreeGrafter"/>
</dbReference>
<organism evidence="5 6">
    <name type="scientific">Marmota monax</name>
    <name type="common">Woodchuck</name>
    <dbReference type="NCBI Taxonomy" id="9995"/>
    <lineage>
        <taxon>Eukaryota</taxon>
        <taxon>Metazoa</taxon>
        <taxon>Chordata</taxon>
        <taxon>Craniata</taxon>
        <taxon>Vertebrata</taxon>
        <taxon>Euteleostomi</taxon>
        <taxon>Mammalia</taxon>
        <taxon>Eutheria</taxon>
        <taxon>Euarchontoglires</taxon>
        <taxon>Glires</taxon>
        <taxon>Rodentia</taxon>
        <taxon>Sciuromorpha</taxon>
        <taxon>Sciuridae</taxon>
        <taxon>Xerinae</taxon>
        <taxon>Marmotini</taxon>
        <taxon>Marmota</taxon>
    </lineage>
</organism>
<reference evidence="5 6" key="1">
    <citation type="submission" date="2019-04" db="EMBL/GenBank/DDBJ databases">
        <authorList>
            <person name="Alioto T."/>
            <person name="Alioto T."/>
        </authorList>
    </citation>
    <scope>NUCLEOTIDE SEQUENCE [LARGE SCALE GENOMIC DNA]</scope>
</reference>
<comment type="similarity">
    <text evidence="1">Belongs to the TEX13 family.</text>
</comment>
<evidence type="ECO:0000313" key="6">
    <source>
        <dbReference type="Proteomes" id="UP000335636"/>
    </source>
</evidence>
<dbReference type="PANTHER" id="PTHR23111:SF103">
    <property type="entry name" value="TEX13 FAMILY MEMBER C3-RELATED"/>
    <property type="match status" value="1"/>
</dbReference>
<evidence type="ECO:0000313" key="4">
    <source>
        <dbReference type="EMBL" id="KAF7474654.1"/>
    </source>
</evidence>
<dbReference type="AlphaFoldDB" id="A0A5E4D6E8"/>